<dbReference type="PANTHER" id="PTHR21089">
    <property type="entry name" value="SHIKIMATE DEHYDROGENASE"/>
    <property type="match status" value="1"/>
</dbReference>
<evidence type="ECO:0000256" key="5">
    <source>
        <dbReference type="ARBA" id="ARBA00023141"/>
    </source>
</evidence>
<dbReference type="GO" id="GO:0004764">
    <property type="term" value="F:shikimate 3-dehydrogenase (NADP+) activity"/>
    <property type="evidence" value="ECO:0007669"/>
    <property type="project" value="UniProtKB-EC"/>
</dbReference>
<evidence type="ECO:0000259" key="7">
    <source>
        <dbReference type="Pfam" id="PF08501"/>
    </source>
</evidence>
<dbReference type="CDD" id="cd01065">
    <property type="entry name" value="NAD_bind_Shikimate_DH"/>
    <property type="match status" value="1"/>
</dbReference>
<dbReference type="GO" id="GO:0019632">
    <property type="term" value="P:shikimate metabolic process"/>
    <property type="evidence" value="ECO:0007669"/>
    <property type="project" value="InterPro"/>
</dbReference>
<dbReference type="EMBL" id="CAFBLQ010000146">
    <property type="protein sequence ID" value="CAB4879516.1"/>
    <property type="molecule type" value="Genomic_DNA"/>
</dbReference>
<dbReference type="InterPro" id="IPR013708">
    <property type="entry name" value="Shikimate_DH-bd_N"/>
</dbReference>
<dbReference type="HAMAP" id="MF_00222">
    <property type="entry name" value="Shikimate_DH_AroE"/>
    <property type="match status" value="1"/>
</dbReference>
<dbReference type="AlphaFoldDB" id="A0A6J7E9E0"/>
<dbReference type="GO" id="GO:0005829">
    <property type="term" value="C:cytosol"/>
    <property type="evidence" value="ECO:0007669"/>
    <property type="project" value="TreeGrafter"/>
</dbReference>
<evidence type="ECO:0000313" key="9">
    <source>
        <dbReference type="EMBL" id="CAB4879516.1"/>
    </source>
</evidence>
<feature type="domain" description="SDH C-terminal" evidence="8">
    <location>
        <begin position="238"/>
        <end position="268"/>
    </location>
</feature>
<protein>
    <recommendedName>
        <fullName evidence="1">shikimate dehydrogenase (NADP(+))</fullName>
        <ecNumber evidence="1">1.1.1.25</ecNumber>
    </recommendedName>
</protein>
<dbReference type="SUPFAM" id="SSF53223">
    <property type="entry name" value="Aminoacid dehydrogenase-like, N-terminal domain"/>
    <property type="match status" value="1"/>
</dbReference>
<accession>A0A6J7E9E0</accession>
<dbReference type="UniPathway" id="UPA00053">
    <property type="reaction ID" value="UER00087"/>
</dbReference>
<evidence type="ECO:0000259" key="6">
    <source>
        <dbReference type="Pfam" id="PF01488"/>
    </source>
</evidence>
<dbReference type="InterPro" id="IPR006151">
    <property type="entry name" value="Shikm_DH/Glu-tRNA_Rdtase"/>
</dbReference>
<evidence type="ECO:0000256" key="4">
    <source>
        <dbReference type="ARBA" id="ARBA00023002"/>
    </source>
</evidence>
<dbReference type="InterPro" id="IPR011342">
    <property type="entry name" value="Shikimate_DH"/>
</dbReference>
<keyword evidence="2" id="KW-0028">Amino-acid biosynthesis</keyword>
<evidence type="ECO:0000259" key="8">
    <source>
        <dbReference type="Pfam" id="PF18317"/>
    </source>
</evidence>
<dbReference type="GO" id="GO:0009423">
    <property type="term" value="P:chorismate biosynthetic process"/>
    <property type="evidence" value="ECO:0007669"/>
    <property type="project" value="UniProtKB-UniPathway"/>
</dbReference>
<dbReference type="Pfam" id="PF08501">
    <property type="entry name" value="Shikimate_dh_N"/>
    <property type="match status" value="1"/>
</dbReference>
<dbReference type="InterPro" id="IPR046346">
    <property type="entry name" value="Aminoacid_DH-like_N_sf"/>
</dbReference>
<dbReference type="Pfam" id="PF18317">
    <property type="entry name" value="SDH_C"/>
    <property type="match status" value="1"/>
</dbReference>
<dbReference type="EC" id="1.1.1.25" evidence="1"/>
<evidence type="ECO:0000256" key="3">
    <source>
        <dbReference type="ARBA" id="ARBA00022857"/>
    </source>
</evidence>
<evidence type="ECO:0000256" key="2">
    <source>
        <dbReference type="ARBA" id="ARBA00022605"/>
    </source>
</evidence>
<feature type="domain" description="Quinate/shikimate 5-dehydrogenase/glutamyl-tRNA reductase" evidence="6">
    <location>
        <begin position="125"/>
        <end position="170"/>
    </location>
</feature>
<dbReference type="Pfam" id="PF01488">
    <property type="entry name" value="Shikimate_DH"/>
    <property type="match status" value="1"/>
</dbReference>
<gene>
    <name evidence="9" type="ORF">UFOPK3423_01220</name>
</gene>
<dbReference type="PANTHER" id="PTHR21089:SF1">
    <property type="entry name" value="BIFUNCTIONAL 3-DEHYDROQUINATE DEHYDRATASE_SHIKIMATE DEHYDROGENASE, CHLOROPLASTIC"/>
    <property type="match status" value="1"/>
</dbReference>
<dbReference type="NCBIfam" id="TIGR00507">
    <property type="entry name" value="aroE"/>
    <property type="match status" value="1"/>
</dbReference>
<organism evidence="9">
    <name type="scientific">freshwater metagenome</name>
    <dbReference type="NCBI Taxonomy" id="449393"/>
    <lineage>
        <taxon>unclassified sequences</taxon>
        <taxon>metagenomes</taxon>
        <taxon>ecological metagenomes</taxon>
    </lineage>
</organism>
<keyword evidence="3" id="KW-0521">NADP</keyword>
<evidence type="ECO:0000256" key="1">
    <source>
        <dbReference type="ARBA" id="ARBA00012962"/>
    </source>
</evidence>
<reference evidence="9" key="1">
    <citation type="submission" date="2020-05" db="EMBL/GenBank/DDBJ databases">
        <authorList>
            <person name="Chiriac C."/>
            <person name="Salcher M."/>
            <person name="Ghai R."/>
            <person name="Kavagutti S V."/>
        </authorList>
    </citation>
    <scope>NUCLEOTIDE SEQUENCE</scope>
</reference>
<dbReference type="Gene3D" id="3.40.50.720">
    <property type="entry name" value="NAD(P)-binding Rossmann-like Domain"/>
    <property type="match status" value="1"/>
</dbReference>
<feature type="domain" description="Shikimate dehydrogenase substrate binding N-terminal" evidence="7">
    <location>
        <begin position="12"/>
        <end position="95"/>
    </location>
</feature>
<dbReference type="InterPro" id="IPR036291">
    <property type="entry name" value="NAD(P)-bd_dom_sf"/>
</dbReference>
<dbReference type="GO" id="GO:0009073">
    <property type="term" value="P:aromatic amino acid family biosynthetic process"/>
    <property type="evidence" value="ECO:0007669"/>
    <property type="project" value="UniProtKB-KW"/>
</dbReference>
<keyword evidence="4" id="KW-0560">Oxidoreductase</keyword>
<dbReference type="GO" id="GO:0050661">
    <property type="term" value="F:NADP binding"/>
    <property type="evidence" value="ECO:0007669"/>
    <property type="project" value="InterPro"/>
</dbReference>
<dbReference type="GO" id="GO:0008652">
    <property type="term" value="P:amino acid biosynthetic process"/>
    <property type="evidence" value="ECO:0007669"/>
    <property type="project" value="UniProtKB-KW"/>
</dbReference>
<dbReference type="SUPFAM" id="SSF51735">
    <property type="entry name" value="NAD(P)-binding Rossmann-fold domains"/>
    <property type="match status" value="1"/>
</dbReference>
<proteinExistence type="inferred from homology"/>
<dbReference type="Gene3D" id="3.40.50.10860">
    <property type="entry name" value="Leucine Dehydrogenase, chain A, domain 1"/>
    <property type="match status" value="1"/>
</dbReference>
<dbReference type="InterPro" id="IPR041121">
    <property type="entry name" value="SDH_C"/>
</dbReference>
<keyword evidence="5" id="KW-0057">Aromatic amino acid biosynthesis</keyword>
<sequence>MPEALAATRLGVLGWPVAHSRSPQMQNAALASLGLDDWRYQALPVPPELFPQTVRGLRGAGFRGANVTIPHKEAALALADLASERARAIGAANTLSFSADGAIHADNTDAPGFLAALPEIPRPGSRALVLGAGGSARAVVWALVAAGVQVAVWNRTRPRAERLAEELGARVTDDAAEADLLVNCTAVGLASSGGELKDLPVSAEYLSTYATVVDLVYRSTPTLVLAAAARAGCTTVDGAEILVQQGALSLEAWTGLQAPIEVMRAAVRDA</sequence>
<name>A0A6J7E9E0_9ZZZZ</name>
<dbReference type="InterPro" id="IPR022893">
    <property type="entry name" value="Shikimate_DH_fam"/>
</dbReference>